<proteinExistence type="predicted"/>
<organism evidence="1">
    <name type="scientific">viral metagenome</name>
    <dbReference type="NCBI Taxonomy" id="1070528"/>
    <lineage>
        <taxon>unclassified sequences</taxon>
        <taxon>metagenomes</taxon>
        <taxon>organismal metagenomes</taxon>
    </lineage>
</organism>
<accession>A0A6C0CP85</accession>
<protein>
    <recommendedName>
        <fullName evidence="2">Prolyl 4-hydroxylase alpha subunit Fe(2+) 2OG dioxygenase domain-containing protein</fullName>
    </recommendedName>
</protein>
<evidence type="ECO:0000313" key="1">
    <source>
        <dbReference type="EMBL" id="QHT05680.1"/>
    </source>
</evidence>
<dbReference type="AlphaFoldDB" id="A0A6C0CP85"/>
<sequence>MKLFVVILILTLLLFLVFEYKNKKIYYSTNFFEKFVHEKIKKDCLEFNSQLVDEDIPDNVKRKRFYIDPTHDIHKLLNSDEVKNKLGFSGYELSIDVPVEYRVYGMGGHMNWHSDTQLYVPEQYELIYTIDNTSDTTFNWKQPITGKIQSLEPKPNSILYVRANGAPHMVSEITDGSRYILKFVYVKPGSIYSPL</sequence>
<reference evidence="1" key="1">
    <citation type="journal article" date="2020" name="Nature">
        <title>Giant virus diversity and host interactions through global metagenomics.</title>
        <authorList>
            <person name="Schulz F."/>
            <person name="Roux S."/>
            <person name="Paez-Espino D."/>
            <person name="Jungbluth S."/>
            <person name="Walsh D.A."/>
            <person name="Denef V.J."/>
            <person name="McMahon K.D."/>
            <person name="Konstantinidis K.T."/>
            <person name="Eloe-Fadrosh E.A."/>
            <person name="Kyrpides N.C."/>
            <person name="Woyke T."/>
        </authorList>
    </citation>
    <scope>NUCLEOTIDE SEQUENCE</scope>
    <source>
        <strain evidence="1">GVMAG-M-3300021389-45</strain>
    </source>
</reference>
<evidence type="ECO:0008006" key="2">
    <source>
        <dbReference type="Google" id="ProtNLM"/>
    </source>
</evidence>
<name>A0A6C0CP85_9ZZZZ</name>
<dbReference type="EMBL" id="MN739457">
    <property type="protein sequence ID" value="QHT05680.1"/>
    <property type="molecule type" value="Genomic_DNA"/>
</dbReference>